<organism evidence="1 2">
    <name type="scientific">Aspergillus versicolor CBS 583.65</name>
    <dbReference type="NCBI Taxonomy" id="1036611"/>
    <lineage>
        <taxon>Eukaryota</taxon>
        <taxon>Fungi</taxon>
        <taxon>Dikarya</taxon>
        <taxon>Ascomycota</taxon>
        <taxon>Pezizomycotina</taxon>
        <taxon>Eurotiomycetes</taxon>
        <taxon>Eurotiomycetidae</taxon>
        <taxon>Eurotiales</taxon>
        <taxon>Aspergillaceae</taxon>
        <taxon>Aspergillus</taxon>
        <taxon>Aspergillus subgen. Nidulantes</taxon>
    </lineage>
</organism>
<dbReference type="GeneID" id="63730643"/>
<reference evidence="2" key="1">
    <citation type="journal article" date="2017" name="Genome Biol.">
        <title>Comparative genomics reveals high biological diversity and specific adaptations in the industrially and medically important fungal genus Aspergillus.</title>
        <authorList>
            <person name="de Vries R.P."/>
            <person name="Riley R."/>
            <person name="Wiebenga A."/>
            <person name="Aguilar-Osorio G."/>
            <person name="Amillis S."/>
            <person name="Uchima C.A."/>
            <person name="Anderluh G."/>
            <person name="Asadollahi M."/>
            <person name="Askin M."/>
            <person name="Barry K."/>
            <person name="Battaglia E."/>
            <person name="Bayram O."/>
            <person name="Benocci T."/>
            <person name="Braus-Stromeyer S.A."/>
            <person name="Caldana C."/>
            <person name="Canovas D."/>
            <person name="Cerqueira G.C."/>
            <person name="Chen F."/>
            <person name="Chen W."/>
            <person name="Choi C."/>
            <person name="Clum A."/>
            <person name="Dos Santos R.A."/>
            <person name="Damasio A.R."/>
            <person name="Diallinas G."/>
            <person name="Emri T."/>
            <person name="Fekete E."/>
            <person name="Flipphi M."/>
            <person name="Freyberg S."/>
            <person name="Gallo A."/>
            <person name="Gournas C."/>
            <person name="Habgood R."/>
            <person name="Hainaut M."/>
            <person name="Harispe M.L."/>
            <person name="Henrissat B."/>
            <person name="Hilden K.S."/>
            <person name="Hope R."/>
            <person name="Hossain A."/>
            <person name="Karabika E."/>
            <person name="Karaffa L."/>
            <person name="Karanyi Z."/>
            <person name="Krasevec N."/>
            <person name="Kuo A."/>
            <person name="Kusch H."/>
            <person name="LaButti K."/>
            <person name="Lagendijk E.L."/>
            <person name="Lapidus A."/>
            <person name="Levasseur A."/>
            <person name="Lindquist E."/>
            <person name="Lipzen A."/>
            <person name="Logrieco A.F."/>
            <person name="MacCabe A."/>
            <person name="Maekelae M.R."/>
            <person name="Malavazi I."/>
            <person name="Melin P."/>
            <person name="Meyer V."/>
            <person name="Mielnichuk N."/>
            <person name="Miskei M."/>
            <person name="Molnar A.P."/>
            <person name="Mule G."/>
            <person name="Ngan C.Y."/>
            <person name="Orejas M."/>
            <person name="Orosz E."/>
            <person name="Ouedraogo J.P."/>
            <person name="Overkamp K.M."/>
            <person name="Park H.-S."/>
            <person name="Perrone G."/>
            <person name="Piumi F."/>
            <person name="Punt P.J."/>
            <person name="Ram A.F."/>
            <person name="Ramon A."/>
            <person name="Rauscher S."/>
            <person name="Record E."/>
            <person name="Riano-Pachon D.M."/>
            <person name="Robert V."/>
            <person name="Roehrig J."/>
            <person name="Ruller R."/>
            <person name="Salamov A."/>
            <person name="Salih N.S."/>
            <person name="Samson R.A."/>
            <person name="Sandor E."/>
            <person name="Sanguinetti M."/>
            <person name="Schuetze T."/>
            <person name="Sepcic K."/>
            <person name="Shelest E."/>
            <person name="Sherlock G."/>
            <person name="Sophianopoulou V."/>
            <person name="Squina F.M."/>
            <person name="Sun H."/>
            <person name="Susca A."/>
            <person name="Todd R.B."/>
            <person name="Tsang A."/>
            <person name="Unkles S.E."/>
            <person name="van de Wiele N."/>
            <person name="van Rossen-Uffink D."/>
            <person name="Oliveira J.V."/>
            <person name="Vesth T.C."/>
            <person name="Visser J."/>
            <person name="Yu J.-H."/>
            <person name="Zhou M."/>
            <person name="Andersen M.R."/>
            <person name="Archer D.B."/>
            <person name="Baker S.E."/>
            <person name="Benoit I."/>
            <person name="Brakhage A.A."/>
            <person name="Braus G.H."/>
            <person name="Fischer R."/>
            <person name="Frisvad J.C."/>
            <person name="Goldman G.H."/>
            <person name="Houbraken J."/>
            <person name="Oakley B."/>
            <person name="Pocsi I."/>
            <person name="Scazzocchio C."/>
            <person name="Seiboth B."/>
            <person name="vanKuyk P.A."/>
            <person name="Wortman J."/>
            <person name="Dyer P.S."/>
            <person name="Grigoriev I.V."/>
        </authorList>
    </citation>
    <scope>NUCLEOTIDE SEQUENCE [LARGE SCALE GENOMIC DNA]</scope>
    <source>
        <strain evidence="2">CBS 583.65</strain>
    </source>
</reference>
<dbReference type="VEuPathDB" id="FungiDB:ASPVEDRAFT_559013"/>
<accession>A0A1L9PFM5</accession>
<dbReference type="RefSeq" id="XP_040666055.1">
    <property type="nucleotide sequence ID" value="XM_040815132.1"/>
</dbReference>
<protein>
    <submittedName>
        <fullName evidence="1">Uncharacterized protein</fullName>
    </submittedName>
</protein>
<gene>
    <name evidence="1" type="ORF">ASPVEDRAFT_559013</name>
</gene>
<dbReference type="Proteomes" id="UP000184073">
    <property type="component" value="Unassembled WGS sequence"/>
</dbReference>
<proteinExistence type="predicted"/>
<evidence type="ECO:0000313" key="1">
    <source>
        <dbReference type="EMBL" id="OJJ00293.1"/>
    </source>
</evidence>
<sequence length="198" mass="21985">MQGAKICMFVLGAGDYLYSGISGALLMGLKSSTCTRMSLALAKWQVFSNQRGGMRTMLSSLTGLRVRVPAALPVLTRSGSMRARNRAHGSPVCEEISDGWSGWSTLDLRCFQHEIRRIESWKGKILFLVSDFSFRGFSSGKSAHLTSEPRLRMLLSTTTSLPLVEVHVGRSDSRVCFSHPSQSVYSVKGYFRLQVVRR</sequence>
<keyword evidence="2" id="KW-1185">Reference proteome</keyword>
<evidence type="ECO:0000313" key="2">
    <source>
        <dbReference type="Proteomes" id="UP000184073"/>
    </source>
</evidence>
<dbReference type="EMBL" id="KV878127">
    <property type="protein sequence ID" value="OJJ00293.1"/>
    <property type="molecule type" value="Genomic_DNA"/>
</dbReference>
<name>A0A1L9PFM5_ASPVE</name>
<dbReference type="AlphaFoldDB" id="A0A1L9PFM5"/>